<protein>
    <submittedName>
        <fullName evidence="1">Uncharacterized protein</fullName>
    </submittedName>
</protein>
<evidence type="ECO:0000313" key="1">
    <source>
        <dbReference type="EMBL" id="AEM48112.1"/>
    </source>
</evidence>
<sequence>MATQLSLEKKKILGLLTDLASAELLFIGQKKAVLVLDGAGENGPKAKGCFEVTLCLDHDEFVVEYATVDGVTPFKPGYIKLDGSDDHDLDGGNLFSIMSNSWADWWIAHCDRATAEFNSLEHYKISAEKLKEWNGGEA</sequence>
<dbReference type="HOGENOM" id="CLU_1850805_0_0_6"/>
<gene>
    <name evidence="1" type="ORF">Acife_1992</name>
</gene>
<dbReference type="AlphaFoldDB" id="G0JM62"/>
<name>G0JM62_9PROT</name>
<dbReference type="EMBL" id="CP002985">
    <property type="protein sequence ID" value="AEM48112.1"/>
    <property type="molecule type" value="Genomic_DNA"/>
</dbReference>
<reference evidence="1 2" key="1">
    <citation type="journal article" date="2011" name="J. Bacteriol.">
        <title>Draft genome of the psychrotolerant acidophile Acidithiobacillus ferrivorans SS3.</title>
        <authorList>
            <person name="Liljeqvist M."/>
            <person name="Valdes J."/>
            <person name="Holmes D.S."/>
            <person name="Dopson M."/>
        </authorList>
    </citation>
    <scope>NUCLEOTIDE SEQUENCE [LARGE SCALE GENOMIC DNA]</scope>
    <source>
        <strain evidence="1 2">SS3</strain>
    </source>
</reference>
<accession>G0JM62</accession>
<dbReference type="Proteomes" id="UP000009220">
    <property type="component" value="Chromosome"/>
</dbReference>
<proteinExistence type="predicted"/>
<dbReference type="KEGG" id="afi:Acife_1992"/>
<organism evidence="1 2">
    <name type="scientific">Acidithiobacillus ferrivorans SS3</name>
    <dbReference type="NCBI Taxonomy" id="743299"/>
    <lineage>
        <taxon>Bacteria</taxon>
        <taxon>Pseudomonadati</taxon>
        <taxon>Pseudomonadota</taxon>
        <taxon>Acidithiobacillia</taxon>
        <taxon>Acidithiobacillales</taxon>
        <taxon>Acidithiobacillaceae</taxon>
        <taxon>Acidithiobacillus</taxon>
    </lineage>
</organism>
<dbReference type="RefSeq" id="WP_014029364.1">
    <property type="nucleotide sequence ID" value="NC_015942.1"/>
</dbReference>
<evidence type="ECO:0000313" key="2">
    <source>
        <dbReference type="Proteomes" id="UP000009220"/>
    </source>
</evidence>
<dbReference type="STRING" id="743299.Acife_1992"/>